<evidence type="ECO:0000256" key="8">
    <source>
        <dbReference type="SAM" id="Phobius"/>
    </source>
</evidence>
<feature type="transmembrane region" description="Helical" evidence="8">
    <location>
        <begin position="154"/>
        <end position="179"/>
    </location>
</feature>
<comment type="similarity">
    <text evidence="2">Belongs to the prominin family.</text>
</comment>
<feature type="compositionally biased region" description="Basic and acidic residues" evidence="7">
    <location>
        <begin position="918"/>
        <end position="934"/>
    </location>
</feature>
<keyword evidence="3 8" id="KW-0812">Transmembrane</keyword>
<feature type="region of interest" description="Disordered" evidence="7">
    <location>
        <begin position="913"/>
        <end position="934"/>
    </location>
</feature>
<feature type="transmembrane region" description="Helical" evidence="8">
    <location>
        <begin position="518"/>
        <end position="544"/>
    </location>
</feature>
<evidence type="ECO:0000256" key="7">
    <source>
        <dbReference type="SAM" id="MobiDB-lite"/>
    </source>
</evidence>
<gene>
    <name evidence="9" type="ORF">DMAD_06041</name>
</gene>
<evidence type="ECO:0000313" key="10">
    <source>
        <dbReference type="Proteomes" id="UP001500889"/>
    </source>
</evidence>
<dbReference type="InterPro" id="IPR008795">
    <property type="entry name" value="Prominin"/>
</dbReference>
<evidence type="ECO:0000256" key="1">
    <source>
        <dbReference type="ARBA" id="ARBA00004141"/>
    </source>
</evidence>
<keyword evidence="5 8" id="KW-0472">Membrane</keyword>
<evidence type="ECO:0000256" key="4">
    <source>
        <dbReference type="ARBA" id="ARBA00022989"/>
    </source>
</evidence>
<dbReference type="PANTHER" id="PTHR22730:SF1">
    <property type="entry name" value="PROMININ-LIKE PROTEIN"/>
    <property type="match status" value="1"/>
</dbReference>
<dbReference type="PANTHER" id="PTHR22730">
    <property type="entry name" value="PROMININ PROM PROTEIN"/>
    <property type="match status" value="1"/>
</dbReference>
<evidence type="ECO:0000256" key="5">
    <source>
        <dbReference type="ARBA" id="ARBA00023136"/>
    </source>
</evidence>
<proteinExistence type="inferred from homology"/>
<feature type="transmembrane region" description="Helical" evidence="8">
    <location>
        <begin position="832"/>
        <end position="851"/>
    </location>
</feature>
<keyword evidence="6" id="KW-0325">Glycoprotein</keyword>
<dbReference type="AlphaFoldDB" id="A0AAU9FPQ4"/>
<dbReference type="Pfam" id="PF05478">
    <property type="entry name" value="Prominin"/>
    <property type="match status" value="1"/>
</dbReference>
<keyword evidence="10" id="KW-1185">Reference proteome</keyword>
<dbReference type="Proteomes" id="UP001500889">
    <property type="component" value="Chromosome J"/>
</dbReference>
<organism evidence="9 10">
    <name type="scientific">Drosophila madeirensis</name>
    <name type="common">Fruit fly</name>
    <dbReference type="NCBI Taxonomy" id="30013"/>
    <lineage>
        <taxon>Eukaryota</taxon>
        <taxon>Metazoa</taxon>
        <taxon>Ecdysozoa</taxon>
        <taxon>Arthropoda</taxon>
        <taxon>Hexapoda</taxon>
        <taxon>Insecta</taxon>
        <taxon>Pterygota</taxon>
        <taxon>Neoptera</taxon>
        <taxon>Endopterygota</taxon>
        <taxon>Diptera</taxon>
        <taxon>Brachycera</taxon>
        <taxon>Muscomorpha</taxon>
        <taxon>Ephydroidea</taxon>
        <taxon>Drosophilidae</taxon>
        <taxon>Drosophila</taxon>
        <taxon>Sophophora</taxon>
    </lineage>
</organism>
<feature type="transmembrane region" description="Helical" evidence="8">
    <location>
        <begin position="473"/>
        <end position="497"/>
    </location>
</feature>
<reference evidence="9 10" key="1">
    <citation type="submission" date="2024-02" db="EMBL/GenBank/DDBJ databases">
        <title>A chromosome-level genome assembly of Drosophila madeirensis, a fruit fly species endemic to Madeira island.</title>
        <authorList>
            <person name="Tomihara K."/>
            <person name="Llopart A."/>
            <person name="Yamamoto D."/>
        </authorList>
    </citation>
    <scope>NUCLEOTIDE SEQUENCE [LARGE SCALE GENOMIC DNA]</scope>
    <source>
        <strain evidence="9 10">RF1</strain>
    </source>
</reference>
<comment type="subcellular location">
    <subcellularLocation>
        <location evidence="1">Membrane</location>
        <topology evidence="1">Multi-pass membrane protein</topology>
    </subcellularLocation>
</comment>
<keyword evidence="4 8" id="KW-1133">Transmembrane helix</keyword>
<evidence type="ECO:0000256" key="6">
    <source>
        <dbReference type="ARBA" id="ARBA00023180"/>
    </source>
</evidence>
<evidence type="ECO:0000256" key="2">
    <source>
        <dbReference type="ARBA" id="ARBA00006058"/>
    </source>
</evidence>
<protein>
    <submittedName>
        <fullName evidence="9">Prominin-like protein</fullName>
    </submittedName>
</protein>
<sequence length="934" mass="106208">MSKYRKRNQRRRSLSAGGSISLALAALLLLFVLWLQLCAARKMRPKRAARAGPQIWREGYSGDGTTHEQLGQVHFPPVQFSKFETVTNYTKREKSTRSLDGLLKFSRTFYNQIFPLDPSVPRGYLLFVGTDHMRMGPKVDKNDWAAWLSAYWMFWLWVIVLVALIILMPFLGVLYCCFCCCRCRQGCPPCMTVENRRRRFVLGGCLALLIILIGLCMALAFYSNGLLERGLAKTKTTLEMGSVDTCNFLYSVEAHVNHLFKKNYEELSTHLVAMIMNAPQHIAADLNDASDANSLVELDYIFSNFEYISGVLENADYTDKMVRLTAMRLRDALRGVKRDVNFAATVLCGSMECIKFLGRTEIEYLDTSRCLHPEKMPDILSILPSMKALIEHMHRPGEALEKLHEMTVLITEELERVAGPIIRDIQNGRKLFGQQADRINEIIDVVISDIHLYTLRTTRAFDDLYDRFNETRYYAVLYISVSVIVILTLLIFALLFGSFGKRVTGVEDGVFSQKIGSYFLLVAMVLIFCVVSIMLMMSLFYVVIGAVAYKGACAPLYVQKSAPAMPIDELRSESEDVDQERSGGAAPKLSNLIIECEGENMIFKYLRENRIYDVDDMVRMRVMSPMESNFALFEDVDLSNFTLVTEEDKDVYMSVSKQELGLIHPSLWYDHLCYDYVPIPFDNLALALKRMAKSLSWNNYRGARSAFENEYINLLTFYWAYAPALNRHISKLITVVEDVDESILYQHYNFGDSLRILLKNILSTEIFIRDLGKTYLANIGKNLTAVINEQIDDYIKMVVYDANHEIGNCQPLSYIYDRSLDTICSEMVDPIIGYWLGIVLSAFLLMIVLCISHRLQCVYRQIHLKPYVPVEVTSTSCPFCMTRSQRLAAGGDCGCLPPSGTIIDVEQALEATANHPKTNRDTTESSMDGKNKLD</sequence>
<evidence type="ECO:0000313" key="9">
    <source>
        <dbReference type="EMBL" id="BFF97672.1"/>
    </source>
</evidence>
<name>A0AAU9FPQ4_DROMD</name>
<dbReference type="GO" id="GO:0016020">
    <property type="term" value="C:membrane"/>
    <property type="evidence" value="ECO:0007669"/>
    <property type="project" value="UniProtKB-SubCell"/>
</dbReference>
<evidence type="ECO:0000256" key="3">
    <source>
        <dbReference type="ARBA" id="ARBA00022692"/>
    </source>
</evidence>
<dbReference type="EMBL" id="AP029265">
    <property type="protein sequence ID" value="BFF97672.1"/>
    <property type="molecule type" value="Genomic_DNA"/>
</dbReference>
<accession>A0AAU9FPQ4</accession>
<feature type="transmembrane region" description="Helical" evidence="8">
    <location>
        <begin position="200"/>
        <end position="222"/>
    </location>
</feature>